<evidence type="ECO:0000313" key="1">
    <source>
        <dbReference type="EMBL" id="MDH6284498.1"/>
    </source>
</evidence>
<proteinExistence type="predicted"/>
<organism evidence="1 2">
    <name type="scientific">Prescottella agglutinans</name>
    <dbReference type="NCBI Taxonomy" id="1644129"/>
    <lineage>
        <taxon>Bacteria</taxon>
        <taxon>Bacillati</taxon>
        <taxon>Actinomycetota</taxon>
        <taxon>Actinomycetes</taxon>
        <taxon>Mycobacteriales</taxon>
        <taxon>Nocardiaceae</taxon>
        <taxon>Prescottella</taxon>
    </lineage>
</organism>
<accession>A0ABT6MJK5</accession>
<comment type="caution">
    <text evidence="1">The sequence shown here is derived from an EMBL/GenBank/DDBJ whole genome shotgun (WGS) entry which is preliminary data.</text>
</comment>
<dbReference type="RefSeq" id="WP_280763717.1">
    <property type="nucleotide sequence ID" value="NZ_JARXVC010000023.1"/>
</dbReference>
<dbReference type="Proteomes" id="UP001160334">
    <property type="component" value="Unassembled WGS sequence"/>
</dbReference>
<dbReference type="EMBL" id="JARXVC010000023">
    <property type="protein sequence ID" value="MDH6284498.1"/>
    <property type="molecule type" value="Genomic_DNA"/>
</dbReference>
<reference evidence="1 2" key="1">
    <citation type="submission" date="2023-04" db="EMBL/GenBank/DDBJ databases">
        <title>Forest soil microbial communities from Buena Vista Peninsula, Colon Province, Panama.</title>
        <authorList>
            <person name="Bouskill N."/>
        </authorList>
    </citation>
    <scope>NUCLEOTIDE SEQUENCE [LARGE SCALE GENOMIC DNA]</scope>
    <source>
        <strain evidence="1 2">CFH S0262</strain>
    </source>
</reference>
<evidence type="ECO:0000313" key="2">
    <source>
        <dbReference type="Proteomes" id="UP001160334"/>
    </source>
</evidence>
<protein>
    <submittedName>
        <fullName evidence="1">Uncharacterized protein</fullName>
    </submittedName>
</protein>
<name>A0ABT6MJK5_9NOCA</name>
<gene>
    <name evidence="1" type="ORF">M2280_005758</name>
</gene>
<sequence length="95" mass="10405">MTTPPTPATVAQLFSDAELAHFVTVATERVRASGGIFALDESVRLLGERAWATYLRALMERAGLHEFAARIDPAQFGEYPTIRAIDELGRAKNSD</sequence>
<keyword evidence="2" id="KW-1185">Reference proteome</keyword>